<dbReference type="SUPFAM" id="SSF55298">
    <property type="entry name" value="YjgF-like"/>
    <property type="match status" value="1"/>
</dbReference>
<gene>
    <name evidence="4" type="ORF">SAMN05880501_111100</name>
</gene>
<protein>
    <recommendedName>
        <fullName evidence="1 3">chorismate mutase</fullName>
        <ecNumber evidence="1 3">5.4.99.5</ecNumber>
    </recommendedName>
</protein>
<keyword evidence="3" id="KW-0413">Isomerase</keyword>
<evidence type="ECO:0000313" key="4">
    <source>
        <dbReference type="EMBL" id="SOC20050.1"/>
    </source>
</evidence>
<evidence type="ECO:0000256" key="3">
    <source>
        <dbReference type="PROSITE-ProRule" id="PRU00514"/>
    </source>
</evidence>
<sequence>MIRGVRGATTVEEDQPELIYNEITRLVLQIVEENKIQPEDIASVVISTTPDITSAFPAKAVRSIEGWQYVPTMCTHEMNVPGALPLCIRVLMHVNTQVHQKDIQHIYLNNAVSLRPDLIK</sequence>
<dbReference type="Gene3D" id="3.30.1330.40">
    <property type="entry name" value="RutC-like"/>
    <property type="match status" value="1"/>
</dbReference>
<keyword evidence="2 3" id="KW-0028">Amino-acid biosynthesis</keyword>
<dbReference type="RefSeq" id="WP_097074468.1">
    <property type="nucleotide sequence ID" value="NZ_OBMQ01000011.1"/>
</dbReference>
<evidence type="ECO:0000256" key="2">
    <source>
        <dbReference type="PIRSR" id="PIRSR005965-1"/>
    </source>
</evidence>
<organism evidence="4 5">
    <name type="scientific">Ureibacillus xyleni</name>
    <dbReference type="NCBI Taxonomy" id="614648"/>
    <lineage>
        <taxon>Bacteria</taxon>
        <taxon>Bacillati</taxon>
        <taxon>Bacillota</taxon>
        <taxon>Bacilli</taxon>
        <taxon>Bacillales</taxon>
        <taxon>Caryophanaceae</taxon>
        <taxon>Ureibacillus</taxon>
    </lineage>
</organism>
<feature type="binding site" evidence="2">
    <location>
        <position position="89"/>
    </location>
    <ligand>
        <name>prephenate</name>
        <dbReference type="ChEBI" id="CHEBI:29934"/>
    </ligand>
</feature>
<dbReference type="InterPro" id="IPR008243">
    <property type="entry name" value="Chorismate_mutase_AroH"/>
</dbReference>
<dbReference type="GO" id="GO:0009073">
    <property type="term" value="P:aromatic amino acid family biosynthetic process"/>
    <property type="evidence" value="ECO:0007669"/>
    <property type="project" value="UniProtKB-UniRule"/>
</dbReference>
<dbReference type="EC" id="5.4.99.5" evidence="1 3"/>
<dbReference type="Pfam" id="PF07736">
    <property type="entry name" value="CM_1"/>
    <property type="match status" value="1"/>
</dbReference>
<dbReference type="UniPathway" id="UPA00120">
    <property type="reaction ID" value="UER00203"/>
</dbReference>
<dbReference type="NCBIfam" id="TIGR01796">
    <property type="entry name" value="CM_mono_aroH"/>
    <property type="match status" value="1"/>
</dbReference>
<dbReference type="GO" id="GO:0008652">
    <property type="term" value="P:amino acid biosynthetic process"/>
    <property type="evidence" value="ECO:0007669"/>
    <property type="project" value="UniProtKB-UniRule"/>
</dbReference>
<dbReference type="Proteomes" id="UP000219636">
    <property type="component" value="Unassembled WGS sequence"/>
</dbReference>
<comment type="catalytic activity">
    <reaction evidence="3">
        <text>chorismate = prephenate</text>
        <dbReference type="Rhea" id="RHEA:13897"/>
        <dbReference type="ChEBI" id="CHEBI:29748"/>
        <dbReference type="ChEBI" id="CHEBI:29934"/>
        <dbReference type="EC" id="5.4.99.5"/>
    </reaction>
</comment>
<dbReference type="PANTHER" id="PTHR21164">
    <property type="entry name" value="CHORISMATE MUTASE"/>
    <property type="match status" value="1"/>
</dbReference>
<dbReference type="CDD" id="cd02185">
    <property type="entry name" value="AroH"/>
    <property type="match status" value="1"/>
</dbReference>
<reference evidence="5" key="1">
    <citation type="submission" date="2017-08" db="EMBL/GenBank/DDBJ databases">
        <authorList>
            <person name="Varghese N."/>
            <person name="Submissions S."/>
        </authorList>
    </citation>
    <scope>NUCLEOTIDE SEQUENCE [LARGE SCALE GENOMIC DNA]</scope>
    <source>
        <strain evidence="5">JC22</strain>
    </source>
</reference>
<feature type="binding site" evidence="2">
    <location>
        <position position="6"/>
    </location>
    <ligand>
        <name>prephenate</name>
        <dbReference type="ChEBI" id="CHEBI:29934"/>
    </ligand>
</feature>
<dbReference type="OrthoDB" id="9802232at2"/>
<dbReference type="GO" id="GO:0004106">
    <property type="term" value="F:chorismate mutase activity"/>
    <property type="evidence" value="ECO:0007669"/>
    <property type="project" value="UniProtKB-UniRule"/>
</dbReference>
<proteinExistence type="predicted"/>
<dbReference type="GO" id="GO:0046417">
    <property type="term" value="P:chorismate metabolic process"/>
    <property type="evidence" value="ECO:0007669"/>
    <property type="project" value="TreeGrafter"/>
</dbReference>
<dbReference type="AlphaFoldDB" id="A0A285TDC1"/>
<dbReference type="InterPro" id="IPR035959">
    <property type="entry name" value="RutC-like_sf"/>
</dbReference>
<evidence type="ECO:0000313" key="5">
    <source>
        <dbReference type="Proteomes" id="UP000219636"/>
    </source>
</evidence>
<evidence type="ECO:0000256" key="1">
    <source>
        <dbReference type="NCBIfam" id="TIGR01796"/>
    </source>
</evidence>
<dbReference type="PANTHER" id="PTHR21164:SF0">
    <property type="entry name" value="CHORISMATE MUTASE AROH"/>
    <property type="match status" value="1"/>
</dbReference>
<feature type="binding site" evidence="2">
    <location>
        <position position="107"/>
    </location>
    <ligand>
        <name>prephenate</name>
        <dbReference type="ChEBI" id="CHEBI:29934"/>
    </ligand>
</feature>
<name>A0A285TDC1_9BACL</name>
<dbReference type="PROSITE" id="PS51167">
    <property type="entry name" value="CHORISMATE_MUT_1"/>
    <property type="match status" value="1"/>
</dbReference>
<accession>A0A285TDC1</accession>
<dbReference type="EMBL" id="OBMQ01000011">
    <property type="protein sequence ID" value="SOC20050.1"/>
    <property type="molecule type" value="Genomic_DNA"/>
</dbReference>
<dbReference type="PIRSF" id="PIRSF005965">
    <property type="entry name" value="Chor_mut_AroH"/>
    <property type="match status" value="1"/>
</dbReference>
<keyword evidence="2 3" id="KW-0057">Aromatic amino acid biosynthesis</keyword>
<keyword evidence="5" id="KW-1185">Reference proteome</keyword>